<evidence type="ECO:0008006" key="4">
    <source>
        <dbReference type="Google" id="ProtNLM"/>
    </source>
</evidence>
<sequence>MTTMSSRLASRAARLAAAAASRAARLAAVSASRTGAGDPSARATATAASRAARLAAAAASHAGGPTARAIAAAVSRAACSISSKLLDDDIAARLSFCYSTEPPDDGKCVTAKDLESDQAVWALYERWCKSYNKKGDHAEMIRRFDIFKLKASLVHSWNNYVHEDKEELARAKKRRDLGKPVDPWCLQEELGPSADGGDTVNQYWRGMLKENDQGMDLPDIQGGKKMSIED</sequence>
<dbReference type="STRING" id="40149.A0A0E0BWR1"/>
<evidence type="ECO:0000256" key="1">
    <source>
        <dbReference type="SAM" id="MobiDB-lite"/>
    </source>
</evidence>
<evidence type="ECO:0000313" key="2">
    <source>
        <dbReference type="EnsemblPlants" id="OMERI01G02030.1"/>
    </source>
</evidence>
<organism evidence="2">
    <name type="scientific">Oryza meridionalis</name>
    <dbReference type="NCBI Taxonomy" id="40149"/>
    <lineage>
        <taxon>Eukaryota</taxon>
        <taxon>Viridiplantae</taxon>
        <taxon>Streptophyta</taxon>
        <taxon>Embryophyta</taxon>
        <taxon>Tracheophyta</taxon>
        <taxon>Spermatophyta</taxon>
        <taxon>Magnoliopsida</taxon>
        <taxon>Liliopsida</taxon>
        <taxon>Poales</taxon>
        <taxon>Poaceae</taxon>
        <taxon>BOP clade</taxon>
        <taxon>Oryzoideae</taxon>
        <taxon>Oryzeae</taxon>
        <taxon>Oryzinae</taxon>
        <taxon>Oryza</taxon>
    </lineage>
</organism>
<dbReference type="AlphaFoldDB" id="A0A0E0BWR1"/>
<reference evidence="2" key="2">
    <citation type="submission" date="2018-05" db="EMBL/GenBank/DDBJ databases">
        <title>OmerRS3 (Oryza meridionalis Reference Sequence Version 3).</title>
        <authorList>
            <person name="Zhang J."/>
            <person name="Kudrna D."/>
            <person name="Lee S."/>
            <person name="Talag J."/>
            <person name="Welchert J."/>
            <person name="Wing R.A."/>
        </authorList>
    </citation>
    <scope>NUCLEOTIDE SEQUENCE [LARGE SCALE GENOMIC DNA]</scope>
    <source>
        <strain evidence="2">cv. OR44</strain>
    </source>
</reference>
<proteinExistence type="predicted"/>
<dbReference type="EnsemblPlants" id="OMERI01G02030.1">
    <property type="protein sequence ID" value="OMERI01G02030.1"/>
    <property type="gene ID" value="OMERI01G02030"/>
</dbReference>
<dbReference type="HOGENOM" id="CLU_098821_0_0_1"/>
<dbReference type="Gene3D" id="1.10.287.2250">
    <property type="match status" value="1"/>
</dbReference>
<accession>A0A0E0BWR1</accession>
<feature type="region of interest" description="Disordered" evidence="1">
    <location>
        <begin position="210"/>
        <end position="230"/>
    </location>
</feature>
<protein>
    <recommendedName>
        <fullName evidence="4">Cathepsin propeptide inhibitor domain-containing protein</fullName>
    </recommendedName>
</protein>
<name>A0A0E0BWR1_9ORYZ</name>
<reference evidence="2" key="1">
    <citation type="submission" date="2015-04" db="UniProtKB">
        <authorList>
            <consortium name="EnsemblPlants"/>
        </authorList>
    </citation>
    <scope>IDENTIFICATION</scope>
</reference>
<keyword evidence="3" id="KW-1185">Reference proteome</keyword>
<dbReference type="Gramene" id="OMERI01G02030.1">
    <property type="protein sequence ID" value="OMERI01G02030.1"/>
    <property type="gene ID" value="OMERI01G02030"/>
</dbReference>
<dbReference type="Proteomes" id="UP000008021">
    <property type="component" value="Chromosome 1"/>
</dbReference>
<evidence type="ECO:0000313" key="3">
    <source>
        <dbReference type="Proteomes" id="UP000008021"/>
    </source>
</evidence>